<evidence type="ECO:0000313" key="3">
    <source>
        <dbReference type="EMBL" id="KAK6780523.1"/>
    </source>
</evidence>
<accession>A0AAN8Y8H0</accession>
<reference evidence="3 4" key="1">
    <citation type="submission" date="2024-02" db="EMBL/GenBank/DDBJ databases">
        <title>de novo genome assembly of Solanum bulbocastanum strain 11H21.</title>
        <authorList>
            <person name="Hosaka A.J."/>
        </authorList>
    </citation>
    <scope>NUCLEOTIDE SEQUENCE [LARGE SCALE GENOMIC DNA]</scope>
    <source>
        <tissue evidence="3">Young leaves</tissue>
    </source>
</reference>
<keyword evidence="4" id="KW-1185">Reference proteome</keyword>
<organism evidence="3 4">
    <name type="scientific">Solanum bulbocastanum</name>
    <name type="common">Wild potato</name>
    <dbReference type="NCBI Taxonomy" id="147425"/>
    <lineage>
        <taxon>Eukaryota</taxon>
        <taxon>Viridiplantae</taxon>
        <taxon>Streptophyta</taxon>
        <taxon>Embryophyta</taxon>
        <taxon>Tracheophyta</taxon>
        <taxon>Spermatophyta</taxon>
        <taxon>Magnoliopsida</taxon>
        <taxon>eudicotyledons</taxon>
        <taxon>Gunneridae</taxon>
        <taxon>Pentapetalae</taxon>
        <taxon>asterids</taxon>
        <taxon>lamiids</taxon>
        <taxon>Solanales</taxon>
        <taxon>Solanaceae</taxon>
        <taxon>Solanoideae</taxon>
        <taxon>Solaneae</taxon>
        <taxon>Solanum</taxon>
    </lineage>
</organism>
<comment type="caution">
    <text evidence="3">The sequence shown here is derived from an EMBL/GenBank/DDBJ whole genome shotgun (WGS) entry which is preliminary data.</text>
</comment>
<dbReference type="Pfam" id="PF11250">
    <property type="entry name" value="FAF"/>
    <property type="match status" value="1"/>
</dbReference>
<evidence type="ECO:0000313" key="4">
    <source>
        <dbReference type="Proteomes" id="UP001371456"/>
    </source>
</evidence>
<dbReference type="AlphaFoldDB" id="A0AAN8Y8H0"/>
<proteinExistence type="inferred from homology"/>
<comment type="similarity">
    <text evidence="1">Belongs to the fantastic four family.</text>
</comment>
<dbReference type="InterPro" id="IPR046431">
    <property type="entry name" value="FAF_dom"/>
</dbReference>
<evidence type="ECO:0000259" key="2">
    <source>
        <dbReference type="Pfam" id="PF11250"/>
    </source>
</evidence>
<protein>
    <recommendedName>
        <fullName evidence="2">FAF domain-containing protein</fullName>
    </recommendedName>
</protein>
<name>A0AAN8Y8H0_SOLBU</name>
<dbReference type="PANTHER" id="PTHR33155:SF8">
    <property type="entry name" value="PROTEIN FANTASTIC FOUR 1"/>
    <property type="match status" value="1"/>
</dbReference>
<dbReference type="EMBL" id="JBANQN010000009">
    <property type="protein sequence ID" value="KAK6780523.1"/>
    <property type="molecule type" value="Genomic_DNA"/>
</dbReference>
<evidence type="ECO:0000256" key="1">
    <source>
        <dbReference type="ARBA" id="ARBA00008690"/>
    </source>
</evidence>
<feature type="domain" description="FAF" evidence="2">
    <location>
        <begin position="171"/>
        <end position="221"/>
    </location>
</feature>
<dbReference type="InterPro" id="IPR021410">
    <property type="entry name" value="FAF"/>
</dbReference>
<sequence length="278" mass="31201">MVFPTLKNFTYQVKYKQTKSSVFSPVLNMTSTSTLYQGLQSCLEPKMAPPRSNFPQPITLPQKSKICQHEDEIEQENDNVGGWSFIQALANPCEYSEKGDEESKVYVHPLVKLSSLNTNSLNMCTESLGSETGSDISENIEEFSSLLMEKETNFHGVQQSKCREKIKRVASFPPPLTSMSGNEGVQIRPHREGGRLLLKAITSWNSNFRVERANGRLKLSLLIHDECRHGEEDVIIQNDEENGSSKLGEYSSTPTRCKASGSRNKGISCWEPFWVAIS</sequence>
<gene>
    <name evidence="3" type="ORF">RDI58_022707</name>
</gene>
<dbReference type="PANTHER" id="PTHR33155">
    <property type="entry name" value="FANTASTIC FOUR-LIKE PROTEIN (DUF3049)"/>
    <property type="match status" value="1"/>
</dbReference>
<dbReference type="Proteomes" id="UP001371456">
    <property type="component" value="Unassembled WGS sequence"/>
</dbReference>